<comment type="subcellular location">
    <subcellularLocation>
        <location evidence="1">Nucleus</location>
    </subcellularLocation>
</comment>
<dbReference type="InterPro" id="IPR052035">
    <property type="entry name" value="ZnF_BED_domain_contain"/>
</dbReference>
<evidence type="ECO:0000256" key="5">
    <source>
        <dbReference type="ARBA" id="ARBA00023242"/>
    </source>
</evidence>
<dbReference type="GO" id="GO:0005634">
    <property type="term" value="C:nucleus"/>
    <property type="evidence" value="ECO:0007669"/>
    <property type="project" value="UniProtKB-SubCell"/>
</dbReference>
<protein>
    <recommendedName>
        <fullName evidence="6">DUF659 domain-containing protein</fullName>
    </recommendedName>
</protein>
<evidence type="ECO:0000256" key="1">
    <source>
        <dbReference type="ARBA" id="ARBA00004123"/>
    </source>
</evidence>
<dbReference type="SUPFAM" id="SSF53098">
    <property type="entry name" value="Ribonuclease H-like"/>
    <property type="match status" value="1"/>
</dbReference>
<evidence type="ECO:0000256" key="4">
    <source>
        <dbReference type="ARBA" id="ARBA00022833"/>
    </source>
</evidence>
<proteinExistence type="predicted"/>
<feature type="domain" description="DUF659" evidence="6">
    <location>
        <begin position="46"/>
        <end position="192"/>
    </location>
</feature>
<evidence type="ECO:0000313" key="7">
    <source>
        <dbReference type="EMBL" id="CDQ98453.1"/>
    </source>
</evidence>
<dbReference type="AlphaFoldDB" id="A0A060Z2Z4"/>
<name>A0A060Z2Z4_ONCMY</name>
<dbReference type="PANTHER" id="PTHR46481:SF10">
    <property type="entry name" value="ZINC FINGER BED DOMAIN-CONTAINING PROTEIN 39"/>
    <property type="match status" value="1"/>
</dbReference>
<reference evidence="7" key="2">
    <citation type="submission" date="2014-03" db="EMBL/GenBank/DDBJ databases">
        <authorList>
            <person name="Genoscope - CEA"/>
        </authorList>
    </citation>
    <scope>NUCLEOTIDE SEQUENCE</scope>
</reference>
<dbReference type="InterPro" id="IPR007021">
    <property type="entry name" value="DUF659"/>
</dbReference>
<keyword evidence="3" id="KW-0863">Zinc-finger</keyword>
<organism evidence="7 8">
    <name type="scientific">Oncorhynchus mykiss</name>
    <name type="common">Rainbow trout</name>
    <name type="synonym">Salmo gairdneri</name>
    <dbReference type="NCBI Taxonomy" id="8022"/>
    <lineage>
        <taxon>Eukaryota</taxon>
        <taxon>Metazoa</taxon>
        <taxon>Chordata</taxon>
        <taxon>Craniata</taxon>
        <taxon>Vertebrata</taxon>
        <taxon>Euteleostomi</taxon>
        <taxon>Actinopterygii</taxon>
        <taxon>Neopterygii</taxon>
        <taxon>Teleostei</taxon>
        <taxon>Protacanthopterygii</taxon>
        <taxon>Salmoniformes</taxon>
        <taxon>Salmonidae</taxon>
        <taxon>Salmoninae</taxon>
        <taxon>Oncorhynchus</taxon>
    </lineage>
</organism>
<dbReference type="PaxDb" id="8022-A0A060Z2Z4"/>
<dbReference type="Pfam" id="PF04937">
    <property type="entry name" value="DUF659"/>
    <property type="match status" value="1"/>
</dbReference>
<dbReference type="STRING" id="8022.A0A060Z2Z4"/>
<evidence type="ECO:0000313" key="8">
    <source>
        <dbReference type="Proteomes" id="UP000193380"/>
    </source>
</evidence>
<accession>A0A060Z2Z4</accession>
<evidence type="ECO:0000256" key="3">
    <source>
        <dbReference type="ARBA" id="ARBA00022771"/>
    </source>
</evidence>
<dbReference type="InterPro" id="IPR012337">
    <property type="entry name" value="RNaseH-like_sf"/>
</dbReference>
<dbReference type="Proteomes" id="UP000193380">
    <property type="component" value="Unassembled WGS sequence"/>
</dbReference>
<sequence>MEECSQRNGDERLPRAAYGTGSPLMLTDDVYWKRFLNVLHPAYTPPTRHALSTHLLDAEFNRVQVKVKQIIEKADCIAIISDWWSNVRGQGIINYIISTPQPVFYKSTDTRDNRHTGLYIADALKAVINDLGPQKVFALVTDNAANMKAAWSKAEESYLHITSIGCATHALNLLLKDIMALKTMDTLYKRGKEMVRYVKAHQVIAAIYLTKQSEKNKRTTLKLPSNTGWGGVVIMFDSLLEGKESLQEMAISQSADMDRPIKRILLDDVFWEKVVSS</sequence>
<dbReference type="GO" id="GO:0008270">
    <property type="term" value="F:zinc ion binding"/>
    <property type="evidence" value="ECO:0007669"/>
    <property type="project" value="UniProtKB-KW"/>
</dbReference>
<dbReference type="PANTHER" id="PTHR46481">
    <property type="entry name" value="ZINC FINGER BED DOMAIN-CONTAINING PROTEIN 4"/>
    <property type="match status" value="1"/>
</dbReference>
<reference evidence="7" key="1">
    <citation type="journal article" date="2014" name="Nat. Commun.">
        <title>The rainbow trout genome provides novel insights into evolution after whole-genome duplication in vertebrates.</title>
        <authorList>
            <person name="Berthelot C."/>
            <person name="Brunet F."/>
            <person name="Chalopin D."/>
            <person name="Juanchich A."/>
            <person name="Bernard M."/>
            <person name="Noel B."/>
            <person name="Bento P."/>
            <person name="Da Silva C."/>
            <person name="Labadie K."/>
            <person name="Alberti A."/>
            <person name="Aury J.M."/>
            <person name="Louis A."/>
            <person name="Dehais P."/>
            <person name="Bardou P."/>
            <person name="Montfort J."/>
            <person name="Klopp C."/>
            <person name="Cabau C."/>
            <person name="Gaspin C."/>
            <person name="Thorgaard G.H."/>
            <person name="Boussaha M."/>
            <person name="Quillet E."/>
            <person name="Guyomard R."/>
            <person name="Galiana D."/>
            <person name="Bobe J."/>
            <person name="Volff J.N."/>
            <person name="Genet C."/>
            <person name="Wincker P."/>
            <person name="Jaillon O."/>
            <person name="Roest Crollius H."/>
            <person name="Guiguen Y."/>
        </authorList>
    </citation>
    <scope>NUCLEOTIDE SEQUENCE [LARGE SCALE GENOMIC DNA]</scope>
</reference>
<keyword evidence="5" id="KW-0539">Nucleus</keyword>
<keyword evidence="2" id="KW-0479">Metal-binding</keyword>
<dbReference type="EMBL" id="FR937571">
    <property type="protein sequence ID" value="CDQ98453.1"/>
    <property type="molecule type" value="Genomic_DNA"/>
</dbReference>
<evidence type="ECO:0000259" key="6">
    <source>
        <dbReference type="Pfam" id="PF04937"/>
    </source>
</evidence>
<gene>
    <name evidence="7" type="ORF">GSONMT00006987001</name>
</gene>
<evidence type="ECO:0000256" key="2">
    <source>
        <dbReference type="ARBA" id="ARBA00022723"/>
    </source>
</evidence>
<keyword evidence="4" id="KW-0862">Zinc</keyword>